<feature type="transmembrane region" description="Helical" evidence="1">
    <location>
        <begin position="44"/>
        <end position="66"/>
    </location>
</feature>
<feature type="transmembrane region" description="Helical" evidence="1">
    <location>
        <begin position="152"/>
        <end position="171"/>
    </location>
</feature>
<evidence type="ECO:0000313" key="2">
    <source>
        <dbReference type="EMBL" id="KGM09660.1"/>
    </source>
</evidence>
<reference evidence="2 3" key="1">
    <citation type="submission" date="2013-08" db="EMBL/GenBank/DDBJ databases">
        <title>Genome sequencing of Cellulomonas bogoriensis 69B4.</title>
        <authorList>
            <person name="Chen F."/>
            <person name="Li Y."/>
            <person name="Wang G."/>
        </authorList>
    </citation>
    <scope>NUCLEOTIDE SEQUENCE [LARGE SCALE GENOMIC DNA]</scope>
    <source>
        <strain evidence="2 3">69B4</strain>
    </source>
</reference>
<name>A0A0A0BNY6_9CELL</name>
<dbReference type="AlphaFoldDB" id="A0A0A0BNY6"/>
<feature type="transmembrane region" description="Helical" evidence="1">
    <location>
        <begin position="12"/>
        <end position="38"/>
    </location>
</feature>
<accession>A0A0A0BNY6</accession>
<keyword evidence="1" id="KW-0812">Transmembrane</keyword>
<dbReference type="EMBL" id="AXCZ01000177">
    <property type="protein sequence ID" value="KGM09660.1"/>
    <property type="molecule type" value="Genomic_DNA"/>
</dbReference>
<dbReference type="RefSeq" id="WP_035062207.1">
    <property type="nucleotide sequence ID" value="NZ_AXCZ01000177.1"/>
</dbReference>
<comment type="caution">
    <text evidence="2">The sequence shown here is derived from an EMBL/GenBank/DDBJ whole genome shotgun (WGS) entry which is preliminary data.</text>
</comment>
<evidence type="ECO:0000256" key="1">
    <source>
        <dbReference type="SAM" id="Phobius"/>
    </source>
</evidence>
<feature type="transmembrane region" description="Helical" evidence="1">
    <location>
        <begin position="78"/>
        <end position="104"/>
    </location>
</feature>
<keyword evidence="1" id="KW-1133">Transmembrane helix</keyword>
<evidence type="ECO:0000313" key="3">
    <source>
        <dbReference type="Proteomes" id="UP000054314"/>
    </source>
</evidence>
<sequence length="173" mass="17508">MTQTPATPPASGARALVGGLAVAAATMLVLELFIIMVLRMPDLFLLAAPATFLFVAVAGPPTAWAASRLSRGAGPRRAVLTHGAAAALAGAVWGYPVFALALQWAAQPDPAPRAPALAAIGAFYLATTAAAGALAGRYLAPWLVTRPSLVRTLVGAVAATTAICLGVLLLVRF</sequence>
<organism evidence="2 3">
    <name type="scientific">Cellulomonas bogoriensis 69B4 = DSM 16987</name>
    <dbReference type="NCBI Taxonomy" id="1386082"/>
    <lineage>
        <taxon>Bacteria</taxon>
        <taxon>Bacillati</taxon>
        <taxon>Actinomycetota</taxon>
        <taxon>Actinomycetes</taxon>
        <taxon>Micrococcales</taxon>
        <taxon>Cellulomonadaceae</taxon>
        <taxon>Cellulomonas</taxon>
    </lineage>
</organism>
<feature type="transmembrane region" description="Helical" evidence="1">
    <location>
        <begin position="116"/>
        <end position="140"/>
    </location>
</feature>
<keyword evidence="1" id="KW-0472">Membrane</keyword>
<proteinExistence type="predicted"/>
<gene>
    <name evidence="2" type="ORF">N869_06260</name>
</gene>
<dbReference type="Proteomes" id="UP000054314">
    <property type="component" value="Unassembled WGS sequence"/>
</dbReference>
<keyword evidence="3" id="KW-1185">Reference proteome</keyword>
<protein>
    <submittedName>
        <fullName evidence="2">Uncharacterized protein</fullName>
    </submittedName>
</protein>